<dbReference type="AlphaFoldDB" id="A0A6G1HUG5"/>
<feature type="compositionally biased region" description="Acidic residues" evidence="1">
    <location>
        <begin position="318"/>
        <end position="368"/>
    </location>
</feature>
<accession>A0A6G1HUG5</accession>
<protein>
    <recommendedName>
        <fullName evidence="3">FHA domain-containing protein</fullName>
    </recommendedName>
</protein>
<feature type="compositionally biased region" description="Polar residues" evidence="1">
    <location>
        <begin position="248"/>
        <end position="257"/>
    </location>
</feature>
<dbReference type="Gene3D" id="2.60.200.20">
    <property type="match status" value="1"/>
</dbReference>
<feature type="region of interest" description="Disordered" evidence="1">
    <location>
        <begin position="298"/>
        <end position="383"/>
    </location>
</feature>
<gene>
    <name evidence="4" type="ORF">EJ06DRAFT_562866</name>
</gene>
<evidence type="ECO:0000256" key="2">
    <source>
        <dbReference type="SAM" id="Phobius"/>
    </source>
</evidence>
<dbReference type="EMBL" id="ML996697">
    <property type="protein sequence ID" value="KAF2399564.1"/>
    <property type="molecule type" value="Genomic_DNA"/>
</dbReference>
<feature type="region of interest" description="Disordered" evidence="1">
    <location>
        <begin position="208"/>
        <end position="271"/>
    </location>
</feature>
<evidence type="ECO:0000256" key="1">
    <source>
        <dbReference type="SAM" id="MobiDB-lite"/>
    </source>
</evidence>
<dbReference type="InterPro" id="IPR008984">
    <property type="entry name" value="SMAD_FHA_dom_sf"/>
</dbReference>
<dbReference type="OrthoDB" id="4096268at2759"/>
<keyword evidence="2" id="KW-0472">Membrane</keyword>
<keyword evidence="5" id="KW-1185">Reference proteome</keyword>
<sequence length="625" mass="67971">MNPASPTDQQGIALFPSLLDTYFKPAPHFRRTWGDLRLPADAELCLQLVEGEDSVPVRRVPLFVGSTIPVGRATSSGTKQDSVAAPTNVLLKNPVISRRHAHFVFEDSNMNSRLPDPCLRSVYQEAELIVQDLGSCHGTFVNGVPLQNKKHYVKSGDKIQFGNRVIRGDGEHSTFDPDGSLANRVAEDFRPPVFSAQVNNLISESSVSEVDSKAPRGAQYTLASHESDESDCSLDQSDEDSDFIRPFPSTSRRTTPSHMVPSSVDNAPGAHKYGGRFSLTIGDGRGTPFMLSSEIDDEDDVYSEPTFIPQSGQHTEALEPEYSDGDHNEELDEDSDQSEGEDNDENSEDDEAGVMAEEALEQSDEEEEKLPSYDPGLPRAYGHPRTQERVDERFNISVAPQLWAQLDPMLALQAFRPSSTMGNQTMPSPLLSDFHIMENTPGPDAFAFPTTYDHVPESSQPMAKANTFHAPPPVISVPLADEPTIVHEKPMSKGHMSIDSLINPPSVEPDVYEAAPVLSKKRKAEEISDDEEVEKITPEASEESVASTDLAPKQVTEQAPEDVTSNSAVEITAVSTISVRHLDSGTEPSRKRARLTFAAGALTGTVAGGFGMLAILASLPAGFFA</sequence>
<dbReference type="SUPFAM" id="SSF49879">
    <property type="entry name" value="SMAD/FHA domain"/>
    <property type="match status" value="1"/>
</dbReference>
<feature type="compositionally biased region" description="Acidic residues" evidence="1">
    <location>
        <begin position="228"/>
        <end position="241"/>
    </location>
</feature>
<feature type="transmembrane region" description="Helical" evidence="2">
    <location>
        <begin position="595"/>
        <end position="619"/>
    </location>
</feature>
<feature type="region of interest" description="Disordered" evidence="1">
    <location>
        <begin position="521"/>
        <end position="567"/>
    </location>
</feature>
<reference evidence="4" key="1">
    <citation type="journal article" date="2020" name="Stud. Mycol.">
        <title>101 Dothideomycetes genomes: a test case for predicting lifestyles and emergence of pathogens.</title>
        <authorList>
            <person name="Haridas S."/>
            <person name="Albert R."/>
            <person name="Binder M."/>
            <person name="Bloem J."/>
            <person name="Labutti K."/>
            <person name="Salamov A."/>
            <person name="Andreopoulos B."/>
            <person name="Baker S."/>
            <person name="Barry K."/>
            <person name="Bills G."/>
            <person name="Bluhm B."/>
            <person name="Cannon C."/>
            <person name="Castanera R."/>
            <person name="Culley D."/>
            <person name="Daum C."/>
            <person name="Ezra D."/>
            <person name="Gonzalez J."/>
            <person name="Henrissat B."/>
            <person name="Kuo A."/>
            <person name="Liang C."/>
            <person name="Lipzen A."/>
            <person name="Lutzoni F."/>
            <person name="Magnuson J."/>
            <person name="Mondo S."/>
            <person name="Nolan M."/>
            <person name="Ohm R."/>
            <person name="Pangilinan J."/>
            <person name="Park H.-J."/>
            <person name="Ramirez L."/>
            <person name="Alfaro M."/>
            <person name="Sun H."/>
            <person name="Tritt A."/>
            <person name="Yoshinaga Y."/>
            <person name="Zwiers L.-H."/>
            <person name="Turgeon B."/>
            <person name="Goodwin S."/>
            <person name="Spatafora J."/>
            <person name="Crous P."/>
            <person name="Grigoriev I."/>
        </authorList>
    </citation>
    <scope>NUCLEOTIDE SEQUENCE</scope>
    <source>
        <strain evidence="4">CBS 262.69</strain>
    </source>
</reference>
<dbReference type="CDD" id="cd00060">
    <property type="entry name" value="FHA"/>
    <property type="match status" value="1"/>
</dbReference>
<proteinExistence type="predicted"/>
<evidence type="ECO:0000313" key="4">
    <source>
        <dbReference type="EMBL" id="KAF2399564.1"/>
    </source>
</evidence>
<feature type="domain" description="FHA" evidence="3">
    <location>
        <begin position="68"/>
        <end position="146"/>
    </location>
</feature>
<organism evidence="4 5">
    <name type="scientific">Trichodelitschia bisporula</name>
    <dbReference type="NCBI Taxonomy" id="703511"/>
    <lineage>
        <taxon>Eukaryota</taxon>
        <taxon>Fungi</taxon>
        <taxon>Dikarya</taxon>
        <taxon>Ascomycota</taxon>
        <taxon>Pezizomycotina</taxon>
        <taxon>Dothideomycetes</taxon>
        <taxon>Dothideomycetes incertae sedis</taxon>
        <taxon>Phaeotrichales</taxon>
        <taxon>Phaeotrichaceae</taxon>
        <taxon>Trichodelitschia</taxon>
    </lineage>
</organism>
<dbReference type="SMART" id="SM00240">
    <property type="entry name" value="FHA"/>
    <property type="match status" value="1"/>
</dbReference>
<keyword evidence="2" id="KW-1133">Transmembrane helix</keyword>
<dbReference type="Proteomes" id="UP000799640">
    <property type="component" value="Unassembled WGS sequence"/>
</dbReference>
<dbReference type="InterPro" id="IPR000253">
    <property type="entry name" value="FHA_dom"/>
</dbReference>
<evidence type="ECO:0000313" key="5">
    <source>
        <dbReference type="Proteomes" id="UP000799640"/>
    </source>
</evidence>
<evidence type="ECO:0000259" key="3">
    <source>
        <dbReference type="PROSITE" id="PS50006"/>
    </source>
</evidence>
<dbReference type="Pfam" id="PF00498">
    <property type="entry name" value="FHA"/>
    <property type="match status" value="1"/>
</dbReference>
<keyword evidence="2" id="KW-0812">Transmembrane</keyword>
<dbReference type="PROSITE" id="PS50006">
    <property type="entry name" value="FHA_DOMAIN"/>
    <property type="match status" value="1"/>
</dbReference>
<name>A0A6G1HUG5_9PEZI</name>